<keyword evidence="1" id="KW-0812">Transmembrane</keyword>
<name>A0A0L8HK65_OCTBM</name>
<organism evidence="2">
    <name type="scientific">Octopus bimaculoides</name>
    <name type="common">California two-spotted octopus</name>
    <dbReference type="NCBI Taxonomy" id="37653"/>
    <lineage>
        <taxon>Eukaryota</taxon>
        <taxon>Metazoa</taxon>
        <taxon>Spiralia</taxon>
        <taxon>Lophotrochozoa</taxon>
        <taxon>Mollusca</taxon>
        <taxon>Cephalopoda</taxon>
        <taxon>Coleoidea</taxon>
        <taxon>Octopodiformes</taxon>
        <taxon>Octopoda</taxon>
        <taxon>Incirrata</taxon>
        <taxon>Octopodidae</taxon>
        <taxon>Octopus</taxon>
    </lineage>
</organism>
<evidence type="ECO:0000313" key="2">
    <source>
        <dbReference type="EMBL" id="KOF89170.1"/>
    </source>
</evidence>
<evidence type="ECO:0000256" key="1">
    <source>
        <dbReference type="SAM" id="Phobius"/>
    </source>
</evidence>
<reference evidence="2" key="1">
    <citation type="submission" date="2015-07" db="EMBL/GenBank/DDBJ databases">
        <title>MeaNS - Measles Nucleotide Surveillance Program.</title>
        <authorList>
            <person name="Tran T."/>
            <person name="Druce J."/>
        </authorList>
    </citation>
    <scope>NUCLEOTIDE SEQUENCE</scope>
    <source>
        <strain evidence="2">UCB-OBI-ISO-001</strain>
        <tissue evidence="2">Gonad</tissue>
    </source>
</reference>
<proteinExistence type="predicted"/>
<gene>
    <name evidence="2" type="ORF">OCBIM_22013591mg</name>
</gene>
<sequence>MHMHVLSQSYSPPHHTHIVIVSLSLSLSLLFMVLCEAIYRFQMVMLICRTINIQSIKIRQ</sequence>
<accession>A0A0L8HK65</accession>
<keyword evidence="1" id="KW-1133">Transmembrane helix</keyword>
<dbReference type="EMBL" id="KQ418038">
    <property type="protein sequence ID" value="KOF89170.1"/>
    <property type="molecule type" value="Genomic_DNA"/>
</dbReference>
<protein>
    <submittedName>
        <fullName evidence="2">Uncharacterized protein</fullName>
    </submittedName>
</protein>
<feature type="transmembrane region" description="Helical" evidence="1">
    <location>
        <begin position="20"/>
        <end position="39"/>
    </location>
</feature>
<keyword evidence="1" id="KW-0472">Membrane</keyword>
<dbReference type="AlphaFoldDB" id="A0A0L8HK65"/>